<name>A0A9P0G8J9_9CUCU</name>
<dbReference type="OrthoDB" id="2359216at2759"/>
<dbReference type="SMART" id="SM00393">
    <property type="entry name" value="R3H"/>
    <property type="match status" value="1"/>
</dbReference>
<organism evidence="4 5">
    <name type="scientific">Psylliodes chrysocephalus</name>
    <dbReference type="NCBI Taxonomy" id="3402493"/>
    <lineage>
        <taxon>Eukaryota</taxon>
        <taxon>Metazoa</taxon>
        <taxon>Ecdysozoa</taxon>
        <taxon>Arthropoda</taxon>
        <taxon>Hexapoda</taxon>
        <taxon>Insecta</taxon>
        <taxon>Pterygota</taxon>
        <taxon>Neoptera</taxon>
        <taxon>Endopterygota</taxon>
        <taxon>Coleoptera</taxon>
        <taxon>Polyphaga</taxon>
        <taxon>Cucujiformia</taxon>
        <taxon>Chrysomeloidea</taxon>
        <taxon>Chrysomelidae</taxon>
        <taxon>Galerucinae</taxon>
        <taxon>Alticini</taxon>
        <taxon>Psylliodes</taxon>
    </lineage>
</organism>
<sequence>MERNGGFRPKNNSSFSPRGRGNDFRKPWRPNFNSNQHNAGGNSWFQNNQQSMQNPNQWDNQSNSNSGAGWGNNAYSNEGNWNQPTNQAWPNQNSNDQGYWKQVSSSNNQPAWESGSWQQYNNPNRDRRTPYDRPDRGRPNRPNRGGRPQFNYEPRRGRDREPSPEIEPDPVPLTPLEAKIERLITAVQSQPDNLGQLILLQNNNEIPPVLLNNAAHQVKNCTLTIDRNESTGYSKLRINNTVIAEGMYSSKKDAKEALYEMGLDIMRGKCFYITSKSHYEEVSMTDLSNQKKEEESENPMDGNSKALQMMLKMGWGGKGLGNKEQGEQKSVAEKIVENISREGLGGGGKTVMQEVDKILADYAKSTKTTTLGFDSGFTKEERAQIHSIAAKYHLKSKSEGGFNSRRITISKKMSKWVLVRELLSVGLENESYILTIPDEFKDLWPEDEPDEPDEQV</sequence>
<dbReference type="SUPFAM" id="SSF82708">
    <property type="entry name" value="R3H domain"/>
    <property type="match status" value="1"/>
</dbReference>
<evidence type="ECO:0000259" key="2">
    <source>
        <dbReference type="PROSITE" id="PS50174"/>
    </source>
</evidence>
<dbReference type="Proteomes" id="UP001153636">
    <property type="component" value="Chromosome 2"/>
</dbReference>
<evidence type="ECO:0000259" key="3">
    <source>
        <dbReference type="PROSITE" id="PS51061"/>
    </source>
</evidence>
<keyword evidence="5" id="KW-1185">Reference proteome</keyword>
<dbReference type="Gene3D" id="3.30.1370.50">
    <property type="entry name" value="R3H-like domain"/>
    <property type="match status" value="1"/>
</dbReference>
<dbReference type="AlphaFoldDB" id="A0A9P0G8J9"/>
<evidence type="ECO:0008006" key="6">
    <source>
        <dbReference type="Google" id="ProtNLM"/>
    </source>
</evidence>
<dbReference type="PROSITE" id="PS50174">
    <property type="entry name" value="G_PATCH"/>
    <property type="match status" value="1"/>
</dbReference>
<dbReference type="Pfam" id="PF01424">
    <property type="entry name" value="R3H"/>
    <property type="match status" value="1"/>
</dbReference>
<evidence type="ECO:0000313" key="5">
    <source>
        <dbReference type="Proteomes" id="UP001153636"/>
    </source>
</evidence>
<protein>
    <recommendedName>
        <fullName evidence="6">NF-kappa-B-repressing factor</fullName>
    </recommendedName>
</protein>
<feature type="region of interest" description="Disordered" evidence="1">
    <location>
        <begin position="1"/>
        <end position="172"/>
    </location>
</feature>
<evidence type="ECO:0000313" key="4">
    <source>
        <dbReference type="EMBL" id="CAH1106144.1"/>
    </source>
</evidence>
<dbReference type="Pfam" id="PF01585">
    <property type="entry name" value="G-patch"/>
    <property type="match status" value="1"/>
</dbReference>
<dbReference type="InterPro" id="IPR000467">
    <property type="entry name" value="G_patch_dom"/>
</dbReference>
<reference evidence="4" key="1">
    <citation type="submission" date="2022-01" db="EMBL/GenBank/DDBJ databases">
        <authorList>
            <person name="King R."/>
        </authorList>
    </citation>
    <scope>NUCLEOTIDE SEQUENCE</scope>
</reference>
<feature type="compositionally biased region" description="Basic and acidic residues" evidence="1">
    <location>
        <begin position="153"/>
        <end position="163"/>
    </location>
</feature>
<dbReference type="InterPro" id="IPR001374">
    <property type="entry name" value="R3H_dom"/>
</dbReference>
<feature type="domain" description="G-patch" evidence="2">
    <location>
        <begin position="302"/>
        <end position="349"/>
    </location>
</feature>
<evidence type="ECO:0000256" key="1">
    <source>
        <dbReference type="SAM" id="MobiDB-lite"/>
    </source>
</evidence>
<gene>
    <name evidence="4" type="ORF">PSYICH_LOCUS6900</name>
</gene>
<feature type="domain" description="R3H" evidence="3">
    <location>
        <begin position="349"/>
        <end position="413"/>
    </location>
</feature>
<dbReference type="GO" id="GO:0003676">
    <property type="term" value="F:nucleic acid binding"/>
    <property type="evidence" value="ECO:0007669"/>
    <property type="project" value="UniProtKB-UniRule"/>
</dbReference>
<feature type="compositionally biased region" description="Basic and acidic residues" evidence="1">
    <location>
        <begin position="124"/>
        <end position="138"/>
    </location>
</feature>
<dbReference type="PROSITE" id="PS51061">
    <property type="entry name" value="R3H"/>
    <property type="match status" value="1"/>
</dbReference>
<accession>A0A9P0G8J9</accession>
<dbReference type="EMBL" id="OV651814">
    <property type="protein sequence ID" value="CAH1106144.1"/>
    <property type="molecule type" value="Genomic_DNA"/>
</dbReference>
<dbReference type="InterPro" id="IPR036867">
    <property type="entry name" value="R3H_dom_sf"/>
</dbReference>
<feature type="compositionally biased region" description="Low complexity" evidence="1">
    <location>
        <begin position="46"/>
        <end position="77"/>
    </location>
</feature>
<feature type="compositionally biased region" description="Polar residues" evidence="1">
    <location>
        <begin position="31"/>
        <end position="45"/>
    </location>
</feature>
<proteinExistence type="predicted"/>
<feature type="compositionally biased region" description="Polar residues" evidence="1">
    <location>
        <begin position="78"/>
        <end position="120"/>
    </location>
</feature>